<proteinExistence type="predicted"/>
<protein>
    <recommendedName>
        <fullName evidence="3">Haloacid dehalogenase-like hydrolase (HAD) superfamily protein</fullName>
    </recommendedName>
</protein>
<dbReference type="PANTHER" id="PTHR12725:SF119">
    <property type="entry name" value="OS07G0634400 PROTEIN"/>
    <property type="match status" value="1"/>
</dbReference>
<dbReference type="AlphaFoldDB" id="A0A811NHN5"/>
<evidence type="ECO:0000313" key="2">
    <source>
        <dbReference type="Proteomes" id="UP000604825"/>
    </source>
</evidence>
<dbReference type="InterPro" id="IPR023214">
    <property type="entry name" value="HAD_sf"/>
</dbReference>
<dbReference type="Gene3D" id="1.10.150.450">
    <property type="match status" value="1"/>
</dbReference>
<dbReference type="OrthoDB" id="1065058at2759"/>
<evidence type="ECO:0008006" key="3">
    <source>
        <dbReference type="Google" id="ProtNLM"/>
    </source>
</evidence>
<dbReference type="InterPro" id="IPR036412">
    <property type="entry name" value="HAD-like_sf"/>
</dbReference>
<dbReference type="Proteomes" id="UP000604825">
    <property type="component" value="Unassembled WGS sequence"/>
</dbReference>
<reference evidence="1" key="1">
    <citation type="submission" date="2020-10" db="EMBL/GenBank/DDBJ databases">
        <authorList>
            <person name="Han B."/>
            <person name="Lu T."/>
            <person name="Zhao Q."/>
            <person name="Huang X."/>
            <person name="Zhao Y."/>
        </authorList>
    </citation>
    <scope>NUCLEOTIDE SEQUENCE</scope>
</reference>
<dbReference type="SUPFAM" id="SSF56784">
    <property type="entry name" value="HAD-like"/>
    <property type="match status" value="1"/>
</dbReference>
<dbReference type="PANTHER" id="PTHR12725">
    <property type="entry name" value="HALOACID DEHALOGENASE-LIKE HYDROLASE"/>
    <property type="match status" value="1"/>
</dbReference>
<sequence length="310" mass="34228">MEAYAAGAKFDCLLFDMDDTLYPLSLGINVACRKNIQEYMLNKLRIEESQVPKMCLDLYREYGTTMAGLKLLFHMIWIIMCYARFWGYDFDYDDFHACVHGTLPYDGAQAAAAFPAAEEDREPFFPDSDSQITNSSLLMSETNCCSWPGRLQIFNNSDKAHAARVLEKLGLEDCFEGIICFETLNPPLTEKKDGRGILCKPSLESMEAVIDIARLDAKRTVKGPTWTRSGLQPGKPGPWIRPDSARNIAAGKAAGFHTVIVGISALVPGADVALESIHNIKEALPELWEAAGDHVEAVLRSAAVETTVIA</sequence>
<keyword evidence="2" id="KW-1185">Reference proteome</keyword>
<evidence type="ECO:0000313" key="1">
    <source>
        <dbReference type="EMBL" id="CAD6222899.1"/>
    </source>
</evidence>
<name>A0A811NHN5_9POAL</name>
<dbReference type="EMBL" id="CAJGYO010000004">
    <property type="protein sequence ID" value="CAD6222899.1"/>
    <property type="molecule type" value="Genomic_DNA"/>
</dbReference>
<comment type="caution">
    <text evidence="1">The sequence shown here is derived from an EMBL/GenBank/DDBJ whole genome shotgun (WGS) entry which is preliminary data.</text>
</comment>
<organism evidence="1 2">
    <name type="scientific">Miscanthus lutarioriparius</name>
    <dbReference type="NCBI Taxonomy" id="422564"/>
    <lineage>
        <taxon>Eukaryota</taxon>
        <taxon>Viridiplantae</taxon>
        <taxon>Streptophyta</taxon>
        <taxon>Embryophyta</taxon>
        <taxon>Tracheophyta</taxon>
        <taxon>Spermatophyta</taxon>
        <taxon>Magnoliopsida</taxon>
        <taxon>Liliopsida</taxon>
        <taxon>Poales</taxon>
        <taxon>Poaceae</taxon>
        <taxon>PACMAD clade</taxon>
        <taxon>Panicoideae</taxon>
        <taxon>Andropogonodae</taxon>
        <taxon>Andropogoneae</taxon>
        <taxon>Saccharinae</taxon>
        <taxon>Miscanthus</taxon>
    </lineage>
</organism>
<gene>
    <name evidence="1" type="ORF">NCGR_LOCUS15421</name>
</gene>
<dbReference type="Gene3D" id="3.40.50.1000">
    <property type="entry name" value="HAD superfamily/HAD-like"/>
    <property type="match status" value="1"/>
</dbReference>
<accession>A0A811NHN5</accession>